<sequence>MRRERIAGAPISWGVCEVPGWGHQLGPDRVLDEMAELGIGASEFGPDGFLPGPLLAERGVTAVGGFVPAVLHDPGHDPLPGVRAALDGFTAAGAHTLVLAAATGQDGYDSRPDLDAAGWRTLLARLDAVTDLAASLGVTAALHPHVGTLVEGPDDVDRVLDGSRTGLCLDTGHLLVGGTDPVDLARRASSRVVHVHLKDVDAARAAAVRDGATSYTAAVADGLYRPLGAGDLDLATLVATLESAGYDGWYVMEQDTVLTAEPPPSQGPVADVRASLAWLAAR</sequence>
<evidence type="ECO:0000313" key="2">
    <source>
        <dbReference type="EMBL" id="BBB00936.1"/>
    </source>
</evidence>
<accession>A0A7U3UVB5</accession>
<dbReference type="Proteomes" id="UP000595703">
    <property type="component" value="Chromosome"/>
</dbReference>
<reference evidence="2 3" key="2">
    <citation type="journal article" date="2011" name="J. Antibiot.">
        <title>Furaquinocins I and J: novel polyketide isoprenoid hybrid compounds from Streptomyces reveromyceticus SN-593.</title>
        <authorList>
            <person name="Panthee S."/>
            <person name="Takahashi S."/>
            <person name="Takagi H."/>
            <person name="Nogawa T."/>
            <person name="Oowada E."/>
            <person name="Uramoto M."/>
            <person name="Osada H."/>
        </authorList>
    </citation>
    <scope>NUCLEOTIDE SEQUENCE [LARGE SCALE GENOMIC DNA]</scope>
    <source>
        <strain evidence="2 3">SN-593</strain>
    </source>
</reference>
<dbReference type="PANTHER" id="PTHR12110">
    <property type="entry name" value="HYDROXYPYRUVATE ISOMERASE"/>
    <property type="match status" value="1"/>
</dbReference>
<protein>
    <submittedName>
        <fullName evidence="2">Putative IolE protein</fullName>
    </submittedName>
</protein>
<dbReference type="RefSeq" id="WP_202236897.1">
    <property type="nucleotide sequence ID" value="NZ_AP018365.1"/>
</dbReference>
<evidence type="ECO:0000259" key="1">
    <source>
        <dbReference type="Pfam" id="PF01261"/>
    </source>
</evidence>
<feature type="domain" description="Xylose isomerase-like TIM barrel" evidence="1">
    <location>
        <begin position="91"/>
        <end position="280"/>
    </location>
</feature>
<reference evidence="2 3" key="4">
    <citation type="journal article" date="2020" name="Sci. Rep.">
        <title>beta-carboline chemical signals induce reveromycin production through a LuxR family regulator in Streptomyces sp. SN-593.</title>
        <authorList>
            <person name="Panthee S."/>
            <person name="Kito N."/>
            <person name="Hayashi T."/>
            <person name="Shimizu T."/>
            <person name="Ishikawa J."/>
            <person name="Hamamoto H."/>
            <person name="Osada H."/>
            <person name="Takahashi S."/>
        </authorList>
    </citation>
    <scope>NUCLEOTIDE SEQUENCE [LARGE SCALE GENOMIC DNA]</scope>
    <source>
        <strain evidence="2 3">SN-593</strain>
    </source>
</reference>
<organism evidence="2 3">
    <name type="scientific">Actinacidiphila reveromycinica</name>
    <dbReference type="NCBI Taxonomy" id="659352"/>
    <lineage>
        <taxon>Bacteria</taxon>
        <taxon>Bacillati</taxon>
        <taxon>Actinomycetota</taxon>
        <taxon>Actinomycetes</taxon>
        <taxon>Kitasatosporales</taxon>
        <taxon>Streptomycetaceae</taxon>
        <taxon>Actinacidiphila</taxon>
    </lineage>
</organism>
<reference evidence="2 3" key="1">
    <citation type="journal article" date="2010" name="J. Bacteriol.">
        <title>Biochemical characterization of a novel indole prenyltransferase from Streptomyces sp. SN-593.</title>
        <authorList>
            <person name="Takahashi S."/>
            <person name="Takagi H."/>
            <person name="Toyoda A."/>
            <person name="Uramoto M."/>
            <person name="Nogawa T."/>
            <person name="Ueki M."/>
            <person name="Sakaki Y."/>
            <person name="Osada H."/>
        </authorList>
    </citation>
    <scope>NUCLEOTIDE SEQUENCE [LARGE SCALE GENOMIC DNA]</scope>
    <source>
        <strain evidence="2 3">SN-593</strain>
    </source>
</reference>
<dbReference type="KEGG" id="arev:RVR_8146"/>
<reference evidence="2 3" key="3">
    <citation type="journal article" date="2011" name="Nat. Chem. Biol.">
        <title>Reveromycin A biosynthesis uses RevG and RevJ for stereospecific spiroacetal formation.</title>
        <authorList>
            <person name="Takahashi S."/>
            <person name="Toyoda A."/>
            <person name="Sekiyama Y."/>
            <person name="Takagi H."/>
            <person name="Nogawa T."/>
            <person name="Uramoto M."/>
            <person name="Suzuki R."/>
            <person name="Koshino H."/>
            <person name="Kumano T."/>
            <person name="Panthee S."/>
            <person name="Dairi T."/>
            <person name="Ishikawa J."/>
            <person name="Ikeda H."/>
            <person name="Sakaki Y."/>
            <person name="Osada H."/>
        </authorList>
    </citation>
    <scope>NUCLEOTIDE SEQUENCE [LARGE SCALE GENOMIC DNA]</scope>
    <source>
        <strain evidence="2 3">SN-593</strain>
    </source>
</reference>
<dbReference type="InterPro" id="IPR050312">
    <property type="entry name" value="IolE/XylAMocC-like"/>
</dbReference>
<dbReference type="InterPro" id="IPR013022">
    <property type="entry name" value="Xyl_isomerase-like_TIM-brl"/>
</dbReference>
<dbReference type="Pfam" id="PF01261">
    <property type="entry name" value="AP_endonuc_2"/>
    <property type="match status" value="1"/>
</dbReference>
<dbReference type="SUPFAM" id="SSF51658">
    <property type="entry name" value="Xylose isomerase-like"/>
    <property type="match status" value="1"/>
</dbReference>
<dbReference type="Gene3D" id="3.20.20.150">
    <property type="entry name" value="Divalent-metal-dependent TIM barrel enzymes"/>
    <property type="match status" value="1"/>
</dbReference>
<gene>
    <name evidence="2" type="ORF">RVR_8146</name>
</gene>
<keyword evidence="3" id="KW-1185">Reference proteome</keyword>
<dbReference type="InterPro" id="IPR036237">
    <property type="entry name" value="Xyl_isomerase-like_sf"/>
</dbReference>
<proteinExistence type="predicted"/>
<dbReference type="PANTHER" id="PTHR12110:SF41">
    <property type="entry name" value="INOSOSE DEHYDRATASE"/>
    <property type="match status" value="1"/>
</dbReference>
<dbReference type="AlphaFoldDB" id="A0A7U3UVB5"/>
<evidence type="ECO:0000313" key="3">
    <source>
        <dbReference type="Proteomes" id="UP000595703"/>
    </source>
</evidence>
<dbReference type="EMBL" id="AP018365">
    <property type="protein sequence ID" value="BBB00936.1"/>
    <property type="molecule type" value="Genomic_DNA"/>
</dbReference>
<name>A0A7U3UVB5_9ACTN</name>